<dbReference type="Pfam" id="PF01822">
    <property type="entry name" value="WSC"/>
    <property type="match status" value="1"/>
</dbReference>
<dbReference type="PROSITE" id="PS51212">
    <property type="entry name" value="WSC"/>
    <property type="match status" value="1"/>
</dbReference>
<feature type="domain" description="WSC" evidence="1">
    <location>
        <begin position="1"/>
        <end position="72"/>
    </location>
</feature>
<keyword evidence="3" id="KW-1185">Reference proteome</keyword>
<proteinExistence type="predicted"/>
<dbReference type="OrthoDB" id="5985073at2759"/>
<sequence length="76" mass="8452">MSKCYHQDCNIAKQLTSLSYEFAGLQDSNKCYCGQDPNRYGEALATECNTSCAQNPELTCGGTYRNSVYKTYTNGQ</sequence>
<name>A0A7J7K0Y4_BUGNE</name>
<accession>A0A7J7K0Y4</accession>
<dbReference type="Proteomes" id="UP000593567">
    <property type="component" value="Unassembled WGS sequence"/>
</dbReference>
<comment type="caution">
    <text evidence="2">The sequence shown here is derived from an EMBL/GenBank/DDBJ whole genome shotgun (WGS) entry which is preliminary data.</text>
</comment>
<dbReference type="AlphaFoldDB" id="A0A7J7K0Y4"/>
<evidence type="ECO:0000259" key="1">
    <source>
        <dbReference type="PROSITE" id="PS51212"/>
    </source>
</evidence>
<dbReference type="InterPro" id="IPR002889">
    <property type="entry name" value="WSC_carb-bd"/>
</dbReference>
<gene>
    <name evidence="2" type="ORF">EB796_010482</name>
</gene>
<reference evidence="2" key="1">
    <citation type="submission" date="2020-06" db="EMBL/GenBank/DDBJ databases">
        <title>Draft genome of Bugula neritina, a colonial animal packing powerful symbionts and potential medicines.</title>
        <authorList>
            <person name="Rayko M."/>
        </authorList>
    </citation>
    <scope>NUCLEOTIDE SEQUENCE [LARGE SCALE GENOMIC DNA]</scope>
    <source>
        <strain evidence="2">Kwan_BN1</strain>
    </source>
</reference>
<evidence type="ECO:0000313" key="2">
    <source>
        <dbReference type="EMBL" id="KAF6031246.1"/>
    </source>
</evidence>
<evidence type="ECO:0000313" key="3">
    <source>
        <dbReference type="Proteomes" id="UP000593567"/>
    </source>
</evidence>
<protein>
    <recommendedName>
        <fullName evidence="1">WSC domain-containing protein</fullName>
    </recommendedName>
</protein>
<organism evidence="2 3">
    <name type="scientific">Bugula neritina</name>
    <name type="common">Brown bryozoan</name>
    <name type="synonym">Sertularia neritina</name>
    <dbReference type="NCBI Taxonomy" id="10212"/>
    <lineage>
        <taxon>Eukaryota</taxon>
        <taxon>Metazoa</taxon>
        <taxon>Spiralia</taxon>
        <taxon>Lophotrochozoa</taxon>
        <taxon>Bryozoa</taxon>
        <taxon>Gymnolaemata</taxon>
        <taxon>Cheilostomatida</taxon>
        <taxon>Flustrina</taxon>
        <taxon>Buguloidea</taxon>
        <taxon>Bugulidae</taxon>
        <taxon>Bugula</taxon>
    </lineage>
</organism>
<dbReference type="EMBL" id="VXIV02001632">
    <property type="protein sequence ID" value="KAF6031246.1"/>
    <property type="molecule type" value="Genomic_DNA"/>
</dbReference>